<sequence>GNDTARHYNLASLCHCVIIGYLYMIYEFKHPGDYLPW</sequence>
<keyword evidence="1" id="KW-0472">Membrane</keyword>
<dbReference type="AlphaFoldDB" id="X1QSI0"/>
<evidence type="ECO:0000256" key="1">
    <source>
        <dbReference type="SAM" id="Phobius"/>
    </source>
</evidence>
<name>X1QSI0_9ZZZZ</name>
<evidence type="ECO:0000313" key="2">
    <source>
        <dbReference type="EMBL" id="GAI71218.1"/>
    </source>
</evidence>
<reference evidence="2" key="1">
    <citation type="journal article" date="2014" name="Front. Microbiol.">
        <title>High frequency of phylogenetically diverse reductive dehalogenase-homologous genes in deep subseafloor sedimentary metagenomes.</title>
        <authorList>
            <person name="Kawai M."/>
            <person name="Futagami T."/>
            <person name="Toyoda A."/>
            <person name="Takaki Y."/>
            <person name="Nishi S."/>
            <person name="Hori S."/>
            <person name="Arai W."/>
            <person name="Tsubouchi T."/>
            <person name="Morono Y."/>
            <person name="Uchiyama I."/>
            <person name="Ito T."/>
            <person name="Fujiyama A."/>
            <person name="Inagaki F."/>
            <person name="Takami H."/>
        </authorList>
    </citation>
    <scope>NUCLEOTIDE SEQUENCE</scope>
    <source>
        <strain evidence="2">Expedition CK06-06</strain>
    </source>
</reference>
<feature type="transmembrane region" description="Helical" evidence="1">
    <location>
        <begin position="7"/>
        <end position="26"/>
    </location>
</feature>
<keyword evidence="1" id="KW-0812">Transmembrane</keyword>
<gene>
    <name evidence="2" type="ORF">S12H4_09448</name>
</gene>
<accession>X1QSI0</accession>
<organism evidence="2">
    <name type="scientific">marine sediment metagenome</name>
    <dbReference type="NCBI Taxonomy" id="412755"/>
    <lineage>
        <taxon>unclassified sequences</taxon>
        <taxon>metagenomes</taxon>
        <taxon>ecological metagenomes</taxon>
    </lineage>
</organism>
<comment type="caution">
    <text evidence="2">The sequence shown here is derived from an EMBL/GenBank/DDBJ whole genome shotgun (WGS) entry which is preliminary data.</text>
</comment>
<keyword evidence="1" id="KW-1133">Transmembrane helix</keyword>
<protein>
    <submittedName>
        <fullName evidence="2">Uncharacterized protein</fullName>
    </submittedName>
</protein>
<dbReference type="EMBL" id="BARW01003834">
    <property type="protein sequence ID" value="GAI71218.1"/>
    <property type="molecule type" value="Genomic_DNA"/>
</dbReference>
<feature type="non-terminal residue" evidence="2">
    <location>
        <position position="1"/>
    </location>
</feature>
<proteinExistence type="predicted"/>